<protein>
    <submittedName>
        <fullName evidence="2">Uncharacterized protein</fullName>
    </submittedName>
</protein>
<dbReference type="EMBL" id="JAODUO010000849">
    <property type="protein sequence ID" value="KAK2173774.1"/>
    <property type="molecule type" value="Genomic_DNA"/>
</dbReference>
<reference evidence="2" key="1">
    <citation type="journal article" date="2023" name="Mol. Biol. Evol.">
        <title>Third-Generation Sequencing Reveals the Adaptive Role of the Epigenome in Three Deep-Sea Polychaetes.</title>
        <authorList>
            <person name="Perez M."/>
            <person name="Aroh O."/>
            <person name="Sun Y."/>
            <person name="Lan Y."/>
            <person name="Juniper S.K."/>
            <person name="Young C.R."/>
            <person name="Angers B."/>
            <person name="Qian P.Y."/>
        </authorList>
    </citation>
    <scope>NUCLEOTIDE SEQUENCE</scope>
    <source>
        <strain evidence="2">R07B-5</strain>
    </source>
</reference>
<evidence type="ECO:0000313" key="3">
    <source>
        <dbReference type="Proteomes" id="UP001209878"/>
    </source>
</evidence>
<sequence>MDRETPKSPQTPEGLRRISTMDERWMTSYMSTTPAAIMDFGQDVVGWSATGNVTGNRRHTGSSGELSSDDETGRVSPPTWLRSWLDNGSSAVKRTPAPAPGRPGVDACALGRNALDPIRKMKFTSRDLNAVAPSYW</sequence>
<dbReference type="Proteomes" id="UP001209878">
    <property type="component" value="Unassembled WGS sequence"/>
</dbReference>
<proteinExistence type="predicted"/>
<name>A0AAD9KMD5_RIDPI</name>
<evidence type="ECO:0000256" key="1">
    <source>
        <dbReference type="SAM" id="MobiDB-lite"/>
    </source>
</evidence>
<accession>A0AAD9KMD5</accession>
<feature type="region of interest" description="Disordered" evidence="1">
    <location>
        <begin position="51"/>
        <end position="83"/>
    </location>
</feature>
<organism evidence="2 3">
    <name type="scientific">Ridgeia piscesae</name>
    <name type="common">Tubeworm</name>
    <dbReference type="NCBI Taxonomy" id="27915"/>
    <lineage>
        <taxon>Eukaryota</taxon>
        <taxon>Metazoa</taxon>
        <taxon>Spiralia</taxon>
        <taxon>Lophotrochozoa</taxon>
        <taxon>Annelida</taxon>
        <taxon>Polychaeta</taxon>
        <taxon>Sedentaria</taxon>
        <taxon>Canalipalpata</taxon>
        <taxon>Sabellida</taxon>
        <taxon>Siboglinidae</taxon>
        <taxon>Ridgeia</taxon>
    </lineage>
</organism>
<dbReference type="AlphaFoldDB" id="A0AAD9KMD5"/>
<feature type="compositionally biased region" description="Polar residues" evidence="1">
    <location>
        <begin position="51"/>
        <end position="66"/>
    </location>
</feature>
<gene>
    <name evidence="2" type="ORF">NP493_850g01025</name>
</gene>
<keyword evidence="3" id="KW-1185">Reference proteome</keyword>
<comment type="caution">
    <text evidence="2">The sequence shown here is derived from an EMBL/GenBank/DDBJ whole genome shotgun (WGS) entry which is preliminary data.</text>
</comment>
<evidence type="ECO:0000313" key="2">
    <source>
        <dbReference type="EMBL" id="KAK2173774.1"/>
    </source>
</evidence>